<organism evidence="1">
    <name type="scientific">Schistocephalus solidus</name>
    <name type="common">Tapeworm</name>
    <dbReference type="NCBI Taxonomy" id="70667"/>
    <lineage>
        <taxon>Eukaryota</taxon>
        <taxon>Metazoa</taxon>
        <taxon>Spiralia</taxon>
        <taxon>Lophotrochozoa</taxon>
        <taxon>Platyhelminthes</taxon>
        <taxon>Cestoda</taxon>
        <taxon>Eucestoda</taxon>
        <taxon>Diphyllobothriidea</taxon>
        <taxon>Diphyllobothriidae</taxon>
        <taxon>Schistocephalus</taxon>
    </lineage>
</organism>
<dbReference type="EMBL" id="GEEE01002798">
    <property type="protein sequence ID" value="JAP60427.1"/>
    <property type="molecule type" value="Transcribed_RNA"/>
</dbReference>
<accession>A0A0V0J3N1</accession>
<proteinExistence type="predicted"/>
<dbReference type="AlphaFoldDB" id="A0A0V0J3N1"/>
<evidence type="ECO:0000313" key="1">
    <source>
        <dbReference type="EMBL" id="JAP60427.1"/>
    </source>
</evidence>
<protein>
    <submittedName>
        <fullName evidence="1">Uncharacterized protein</fullName>
    </submittedName>
</protein>
<sequence>MAKSFDQGSQRHIFLAKRFAELLEECAKESVIIDRKFALHASVSEGYAEKLMSHGFSKDKDGENDEKSSYFMCFQNLDSEVVEDSSYLLPEKYFPSTSASPAADKTVDLGCKSNRAELVRLENAARTSSLLSLNLDAKELRLNAELQYLQNAIESKCVDSLPTKSLDVIEAKIKVLHSQCSHLLTNLACNKSLELSLLRTKHRRQIQETYLEQLKKKESAASRQHAKLLIIYRYLKMEKKRFEAISSLSLGIASNFDSFLEVVDKFRARLGMRKQLTSLPVEEAYKENIMPVAVPSCHLSAARQVDEQFRLLLRHLLKDDLLGLRTEMNTDPASLEGLDSQLLTTLDEKVAFVKSRTAESRTHIKEFLRIATKIMQMHEKSVQSLGLCEISAVAAVQAKWFDSSSLYWTSLSSLAGLCPLKLLSKLASTRSELDCLESELKKLQFSVDNGDAF</sequence>
<gene>
    <name evidence="1" type="ORF">TR114476</name>
</gene>
<name>A0A0V0J3N1_SCHSO</name>
<reference evidence="1" key="1">
    <citation type="submission" date="2016-01" db="EMBL/GenBank/DDBJ databases">
        <title>Reference transcriptome for the parasite Schistocephalus solidus: insights into the molecular evolution of parasitism.</title>
        <authorList>
            <person name="Hebert F.O."/>
            <person name="Grambauer S."/>
            <person name="Barber I."/>
            <person name="Landry C.R."/>
            <person name="Aubin-Horth N."/>
        </authorList>
    </citation>
    <scope>NUCLEOTIDE SEQUENCE</scope>
</reference>